<gene>
    <name evidence="10" type="primary">LOC106460621</name>
</gene>
<feature type="transmembrane region" description="Helical" evidence="7">
    <location>
        <begin position="453"/>
        <end position="472"/>
    </location>
</feature>
<dbReference type="InterPro" id="IPR044770">
    <property type="entry name" value="MFS_spinster-like"/>
</dbReference>
<dbReference type="PANTHER" id="PTHR23505">
    <property type="entry name" value="SPINSTER"/>
    <property type="match status" value="1"/>
</dbReference>
<proteinExistence type="inferred from homology"/>
<sequence>MRLELPIHIFVTPMSQEDPEKSLGLLKLSEMVRGTALDYNYRPELLSGSHSGEPDFIPPVDVRYPANCQHNSRTHPERNSSLGIPTISTTEERHSKRAYISVGILCFINLINYMDRFTVAGVLTDILSYYKLDNSEAGLLQTVFIVSYMIMAPIFGYLGDRYSRKLIMGCGVLFWSLTTLLGSFIPSGYFGLFMVLRGFVGTGEASYSTIAPTIIADLFFHSMRSKMLAIFYFAIPVGSGLGYIAGSEVAHLFGDWHWALRVTPVLGFLSVILIFTTLQDPPRGEAEGGSPLKNTNLKEDLQSIITNHSFIWSTAGFTCVAFAVGALAWWAPSYMTYAINVQGNKADKDEVSLIFGIITCVAGITGVVLGSGGAQYYRRFNPCADPLVCAFGVLASVPLVFAGIAVAHKQISVSWALIFFGETFLCMNWPIVADILLYCVIPTRRSMAEAVQILISHMLGDACSPYIIGAISDAVMDNQVETDLVKFTSLQYALYTTTFILAIGGLCFLVTAWYIVEDRERCDRLTHAHGDRAILMDAAYVPDYRHNFMHRQYGSQLQDFTVWNDSLHV</sequence>
<dbReference type="GeneID" id="106460621"/>
<feature type="domain" description="Major facilitator superfamily (MFS) profile" evidence="8">
    <location>
        <begin position="101"/>
        <end position="520"/>
    </location>
</feature>
<feature type="transmembrane region" description="Helical" evidence="7">
    <location>
        <begin position="258"/>
        <end position="278"/>
    </location>
</feature>
<accession>A0ABM1SHI7</accession>
<feature type="transmembrane region" description="Helical" evidence="7">
    <location>
        <begin position="227"/>
        <end position="246"/>
    </location>
</feature>
<evidence type="ECO:0000256" key="3">
    <source>
        <dbReference type="ARBA" id="ARBA00022692"/>
    </source>
</evidence>
<feature type="transmembrane region" description="Helical" evidence="7">
    <location>
        <begin position="351"/>
        <end position="374"/>
    </location>
</feature>
<feature type="transmembrane region" description="Helical" evidence="7">
    <location>
        <begin position="413"/>
        <end position="441"/>
    </location>
</feature>
<evidence type="ECO:0000313" key="9">
    <source>
        <dbReference type="Proteomes" id="UP000694941"/>
    </source>
</evidence>
<dbReference type="PROSITE" id="PS50850">
    <property type="entry name" value="MFS"/>
    <property type="match status" value="1"/>
</dbReference>
<evidence type="ECO:0000256" key="5">
    <source>
        <dbReference type="ARBA" id="ARBA00023136"/>
    </source>
</evidence>
<feature type="transmembrane region" description="Helical" evidence="7">
    <location>
        <begin position="310"/>
        <end position="331"/>
    </location>
</feature>
<dbReference type="Proteomes" id="UP000694941">
    <property type="component" value="Unplaced"/>
</dbReference>
<protein>
    <submittedName>
        <fullName evidence="10">Protein spinster homolog 1-like isoform X1</fullName>
    </submittedName>
</protein>
<keyword evidence="5 7" id="KW-0472">Membrane</keyword>
<name>A0ABM1SHI7_LIMPO</name>
<reference evidence="10" key="1">
    <citation type="submission" date="2025-08" db="UniProtKB">
        <authorList>
            <consortium name="RefSeq"/>
        </authorList>
    </citation>
    <scope>IDENTIFICATION</scope>
    <source>
        <tissue evidence="10">Muscle</tissue>
    </source>
</reference>
<keyword evidence="2" id="KW-0813">Transport</keyword>
<feature type="transmembrane region" description="Helical" evidence="7">
    <location>
        <begin position="139"/>
        <end position="159"/>
    </location>
</feature>
<evidence type="ECO:0000259" key="8">
    <source>
        <dbReference type="PROSITE" id="PS50850"/>
    </source>
</evidence>
<dbReference type="RefSeq" id="XP_022243092.1">
    <property type="nucleotide sequence ID" value="XM_022387384.1"/>
</dbReference>
<evidence type="ECO:0000256" key="2">
    <source>
        <dbReference type="ARBA" id="ARBA00022448"/>
    </source>
</evidence>
<comment type="similarity">
    <text evidence="6">Belongs to the major facilitator superfamily. Spinster (TC 2.A.1.49) family.</text>
</comment>
<dbReference type="InterPro" id="IPR020846">
    <property type="entry name" value="MFS_dom"/>
</dbReference>
<organism evidence="9 10">
    <name type="scientific">Limulus polyphemus</name>
    <name type="common">Atlantic horseshoe crab</name>
    <dbReference type="NCBI Taxonomy" id="6850"/>
    <lineage>
        <taxon>Eukaryota</taxon>
        <taxon>Metazoa</taxon>
        <taxon>Ecdysozoa</taxon>
        <taxon>Arthropoda</taxon>
        <taxon>Chelicerata</taxon>
        <taxon>Merostomata</taxon>
        <taxon>Xiphosura</taxon>
        <taxon>Limulidae</taxon>
        <taxon>Limulus</taxon>
    </lineage>
</organism>
<dbReference type="SUPFAM" id="SSF103473">
    <property type="entry name" value="MFS general substrate transporter"/>
    <property type="match status" value="1"/>
</dbReference>
<keyword evidence="4 7" id="KW-1133">Transmembrane helix</keyword>
<dbReference type="InterPro" id="IPR036259">
    <property type="entry name" value="MFS_trans_sf"/>
</dbReference>
<feature type="transmembrane region" description="Helical" evidence="7">
    <location>
        <begin position="386"/>
        <end position="407"/>
    </location>
</feature>
<feature type="transmembrane region" description="Helical" evidence="7">
    <location>
        <begin position="166"/>
        <end position="185"/>
    </location>
</feature>
<keyword evidence="3 7" id="KW-0812">Transmembrane</keyword>
<comment type="subcellular location">
    <subcellularLocation>
        <location evidence="1">Membrane</location>
        <topology evidence="1">Multi-pass membrane protein</topology>
    </subcellularLocation>
</comment>
<dbReference type="Gene3D" id="1.20.1250.20">
    <property type="entry name" value="MFS general substrate transporter like domains"/>
    <property type="match status" value="1"/>
</dbReference>
<dbReference type="CDD" id="cd17328">
    <property type="entry name" value="MFS_spinster_like"/>
    <property type="match status" value="1"/>
</dbReference>
<evidence type="ECO:0000256" key="7">
    <source>
        <dbReference type="SAM" id="Phobius"/>
    </source>
</evidence>
<feature type="transmembrane region" description="Helical" evidence="7">
    <location>
        <begin position="205"/>
        <end position="220"/>
    </location>
</feature>
<keyword evidence="9" id="KW-1185">Reference proteome</keyword>
<evidence type="ECO:0000256" key="6">
    <source>
        <dbReference type="ARBA" id="ARBA00024338"/>
    </source>
</evidence>
<dbReference type="Pfam" id="PF07690">
    <property type="entry name" value="MFS_1"/>
    <property type="match status" value="1"/>
</dbReference>
<evidence type="ECO:0000256" key="4">
    <source>
        <dbReference type="ARBA" id="ARBA00022989"/>
    </source>
</evidence>
<feature type="transmembrane region" description="Helical" evidence="7">
    <location>
        <begin position="98"/>
        <end position="119"/>
    </location>
</feature>
<evidence type="ECO:0000313" key="10">
    <source>
        <dbReference type="RefSeq" id="XP_022243092.1"/>
    </source>
</evidence>
<dbReference type="InterPro" id="IPR011701">
    <property type="entry name" value="MFS"/>
</dbReference>
<feature type="transmembrane region" description="Helical" evidence="7">
    <location>
        <begin position="492"/>
        <end position="516"/>
    </location>
</feature>
<dbReference type="PANTHER" id="PTHR23505:SF79">
    <property type="entry name" value="PROTEIN SPINSTER"/>
    <property type="match status" value="1"/>
</dbReference>
<evidence type="ECO:0000256" key="1">
    <source>
        <dbReference type="ARBA" id="ARBA00004141"/>
    </source>
</evidence>